<dbReference type="PROSITE" id="PS50111">
    <property type="entry name" value="CHEMOTAXIS_TRANSDUC_2"/>
    <property type="match status" value="1"/>
</dbReference>
<dbReference type="SMART" id="SM00283">
    <property type="entry name" value="MA"/>
    <property type="match status" value="1"/>
</dbReference>
<dbReference type="FunFam" id="1.10.287.950:FF:000001">
    <property type="entry name" value="Methyl-accepting chemotaxis sensory transducer"/>
    <property type="match status" value="1"/>
</dbReference>
<name>A0A1Q2GYH3_9GAMM</name>
<feature type="domain" description="HAMP" evidence="12">
    <location>
        <begin position="164"/>
        <end position="218"/>
    </location>
</feature>
<feature type="transmembrane region" description="Helical" evidence="9">
    <location>
        <begin position="6"/>
        <end position="27"/>
    </location>
</feature>
<reference evidence="13 14" key="1">
    <citation type="submission" date="2017-02" db="EMBL/GenBank/DDBJ databases">
        <title>Complete genome sequence of the cold-active Pseudoalteromonas aliena strain EH1 isolated from Arctic seawater.</title>
        <authorList>
            <person name="Kim E."/>
            <person name="Heo E."/>
            <person name="Kim H."/>
            <person name="Kim D."/>
        </authorList>
    </citation>
    <scope>NUCLEOTIDE SEQUENCE [LARGE SCALE GENOMIC DNA]</scope>
    <source>
        <strain evidence="13 14">EH1</strain>
    </source>
</reference>
<dbReference type="InterPro" id="IPR004089">
    <property type="entry name" value="MCPsignal_dom"/>
</dbReference>
<dbReference type="GO" id="GO:0006935">
    <property type="term" value="P:chemotaxis"/>
    <property type="evidence" value="ECO:0007669"/>
    <property type="project" value="InterPro"/>
</dbReference>
<comment type="subcellular location">
    <subcellularLocation>
        <location evidence="1">Cell inner membrane</location>
        <topology evidence="1">Multi-pass membrane protein</topology>
    </subcellularLocation>
</comment>
<evidence type="ECO:0000259" key="11">
    <source>
        <dbReference type="PROSITE" id="PS50192"/>
    </source>
</evidence>
<dbReference type="GO" id="GO:0007165">
    <property type="term" value="P:signal transduction"/>
    <property type="evidence" value="ECO:0007669"/>
    <property type="project" value="UniProtKB-KW"/>
</dbReference>
<dbReference type="SUPFAM" id="SSF58104">
    <property type="entry name" value="Methyl-accepting chemotaxis protein (MCP) signaling domain"/>
    <property type="match status" value="1"/>
</dbReference>
<protein>
    <submittedName>
        <fullName evidence="13">Hemolysin secretion protein</fullName>
    </submittedName>
</protein>
<evidence type="ECO:0000313" key="14">
    <source>
        <dbReference type="Proteomes" id="UP000188243"/>
    </source>
</evidence>
<gene>
    <name evidence="13" type="ORF">B0W48_10475</name>
</gene>
<dbReference type="GO" id="GO:0004888">
    <property type="term" value="F:transmembrane signaling receptor activity"/>
    <property type="evidence" value="ECO:0007669"/>
    <property type="project" value="InterPro"/>
</dbReference>
<dbReference type="InterPro" id="IPR004090">
    <property type="entry name" value="Chemotax_Me-accpt_rcpt"/>
</dbReference>
<dbReference type="InterPro" id="IPR000727">
    <property type="entry name" value="T_SNARE_dom"/>
</dbReference>
<keyword evidence="2" id="KW-1003">Cell membrane</keyword>
<dbReference type="GO" id="GO:0005886">
    <property type="term" value="C:plasma membrane"/>
    <property type="evidence" value="ECO:0007669"/>
    <property type="project" value="UniProtKB-SubCell"/>
</dbReference>
<dbReference type="PANTHER" id="PTHR32089">
    <property type="entry name" value="METHYL-ACCEPTING CHEMOTAXIS PROTEIN MCPB"/>
    <property type="match status" value="1"/>
</dbReference>
<evidence type="ECO:0000259" key="10">
    <source>
        <dbReference type="PROSITE" id="PS50111"/>
    </source>
</evidence>
<keyword evidence="5 9" id="KW-0472">Membrane</keyword>
<dbReference type="KEGG" id="paln:B0W48_10475"/>
<feature type="domain" description="Methyl-accepting transducer" evidence="10">
    <location>
        <begin position="223"/>
        <end position="459"/>
    </location>
</feature>
<dbReference type="Proteomes" id="UP000188243">
    <property type="component" value="Chromosome"/>
</dbReference>
<dbReference type="CDD" id="cd06225">
    <property type="entry name" value="HAMP"/>
    <property type="match status" value="1"/>
</dbReference>
<evidence type="ECO:0000256" key="8">
    <source>
        <dbReference type="PROSITE-ProRule" id="PRU00284"/>
    </source>
</evidence>
<dbReference type="CDD" id="cd11386">
    <property type="entry name" value="MCP_signal"/>
    <property type="match status" value="1"/>
</dbReference>
<evidence type="ECO:0000256" key="2">
    <source>
        <dbReference type="ARBA" id="ARBA00022519"/>
    </source>
</evidence>
<dbReference type="PROSITE" id="PS50192">
    <property type="entry name" value="T_SNARE"/>
    <property type="match status" value="1"/>
</dbReference>
<dbReference type="AlphaFoldDB" id="A0A1Q2GYH3"/>
<dbReference type="PROSITE" id="PS50885">
    <property type="entry name" value="HAMP"/>
    <property type="match status" value="1"/>
</dbReference>
<evidence type="ECO:0000256" key="9">
    <source>
        <dbReference type="SAM" id="Phobius"/>
    </source>
</evidence>
<dbReference type="Pfam" id="PF00672">
    <property type="entry name" value="HAMP"/>
    <property type="match status" value="1"/>
</dbReference>
<dbReference type="STRING" id="247523.B0W48_10475"/>
<feature type="transmembrane region" description="Helical" evidence="9">
    <location>
        <begin position="139"/>
        <end position="162"/>
    </location>
</feature>
<evidence type="ECO:0000256" key="7">
    <source>
        <dbReference type="ARBA" id="ARBA00029447"/>
    </source>
</evidence>
<organism evidence="13 14">
    <name type="scientific">Pseudoalteromonas aliena</name>
    <dbReference type="NCBI Taxonomy" id="247523"/>
    <lineage>
        <taxon>Bacteria</taxon>
        <taxon>Pseudomonadati</taxon>
        <taxon>Pseudomonadota</taxon>
        <taxon>Gammaproteobacteria</taxon>
        <taxon>Alteromonadales</taxon>
        <taxon>Pseudoalteromonadaceae</taxon>
        <taxon>Pseudoalteromonas</taxon>
    </lineage>
</organism>
<dbReference type="SMART" id="SM00304">
    <property type="entry name" value="HAMP"/>
    <property type="match status" value="1"/>
</dbReference>
<evidence type="ECO:0000256" key="6">
    <source>
        <dbReference type="ARBA" id="ARBA00023224"/>
    </source>
</evidence>
<sequence length="495" mass="53689">MTRSILFRLVITTLSAMVFVLLCFGVYDYTAQSSQLKLKLDNEINLTKERIGLSLPNAMWNFQDELAKKLINAEVASQNISKITIYDTNGQLFVETDGTETPSMVQNELFYDDAGTQNKVGKINLYIEFSHIEAALLELAIFSIIKVLLLVTILGAVLVYIFKKLVAQPLSEVAEKMATIANGDGDLTQQIIVRRNDEIGKLAASFNQFEHKIAELINDVKLSVEDSFNVAGSISDVSSEGFRYLTEQQSETDQIATAITQMASSAVEIESNAKLTLSSAETANVDAKKVHDAFLSSINSIERLAAQLDEASTVISSLEDSVQGIVSMLDVIQAIAEQTNLLALNAAIEAARAGEQGRGFAVVADEVRSLASRTQTSTAEIHETINKLQQGSQSAVNVMSLSKNMSQESMSAASTASELISNISEVIESITHMSSHISSAVSEQSAVAEDLSKNINEVVSAGQNSMGKIEQVQTYSEDMKTLALQLKKSVSIFKT</sequence>
<dbReference type="Gene3D" id="1.10.287.950">
    <property type="entry name" value="Methyl-accepting chemotaxis protein"/>
    <property type="match status" value="1"/>
</dbReference>
<keyword evidence="6 8" id="KW-0807">Transducer</keyword>
<dbReference type="Pfam" id="PF00015">
    <property type="entry name" value="MCPsignal"/>
    <property type="match status" value="1"/>
</dbReference>
<dbReference type="RefSeq" id="WP_077536889.1">
    <property type="nucleotide sequence ID" value="NZ_CP019628.1"/>
</dbReference>
<dbReference type="EMBL" id="CP019628">
    <property type="protein sequence ID" value="AQQ00180.1"/>
    <property type="molecule type" value="Genomic_DNA"/>
</dbReference>
<proteinExistence type="inferred from homology"/>
<feature type="domain" description="T-SNARE coiled-coil homology" evidence="11">
    <location>
        <begin position="410"/>
        <end position="472"/>
    </location>
</feature>
<accession>A0A1Q2GYH3</accession>
<evidence type="ECO:0000259" key="12">
    <source>
        <dbReference type="PROSITE" id="PS50885"/>
    </source>
</evidence>
<evidence type="ECO:0000256" key="1">
    <source>
        <dbReference type="ARBA" id="ARBA00004429"/>
    </source>
</evidence>
<dbReference type="InterPro" id="IPR003660">
    <property type="entry name" value="HAMP_dom"/>
</dbReference>
<comment type="similarity">
    <text evidence="7">Belongs to the methyl-accepting chemotaxis (MCP) protein family.</text>
</comment>
<evidence type="ECO:0000313" key="13">
    <source>
        <dbReference type="EMBL" id="AQQ00180.1"/>
    </source>
</evidence>
<evidence type="ECO:0000256" key="4">
    <source>
        <dbReference type="ARBA" id="ARBA00022989"/>
    </source>
</evidence>
<evidence type="ECO:0000256" key="5">
    <source>
        <dbReference type="ARBA" id="ARBA00023136"/>
    </source>
</evidence>
<keyword evidence="2" id="KW-0997">Cell inner membrane</keyword>
<keyword evidence="3 9" id="KW-0812">Transmembrane</keyword>
<dbReference type="PANTHER" id="PTHR32089:SF119">
    <property type="entry name" value="METHYL-ACCEPTING CHEMOTAXIS PROTEIN CTPL"/>
    <property type="match status" value="1"/>
</dbReference>
<evidence type="ECO:0000256" key="3">
    <source>
        <dbReference type="ARBA" id="ARBA00022692"/>
    </source>
</evidence>
<dbReference type="Gene3D" id="6.10.340.10">
    <property type="match status" value="1"/>
</dbReference>
<keyword evidence="4 9" id="KW-1133">Transmembrane helix</keyword>
<dbReference type="PRINTS" id="PR00260">
    <property type="entry name" value="CHEMTRNSDUCR"/>
</dbReference>